<proteinExistence type="predicted"/>
<comment type="caution">
    <text evidence="2">The sequence shown here is derived from an EMBL/GenBank/DDBJ whole genome shotgun (WGS) entry which is preliminary data.</text>
</comment>
<evidence type="ECO:0000313" key="3">
    <source>
        <dbReference type="Proteomes" id="UP001210720"/>
    </source>
</evidence>
<dbReference type="PANTHER" id="PTHR48094">
    <property type="entry name" value="PROTEIN/NUCLEIC ACID DEGLYCASE DJ-1-RELATED"/>
    <property type="match status" value="1"/>
</dbReference>
<evidence type="ECO:0000259" key="1">
    <source>
        <dbReference type="Pfam" id="PF01965"/>
    </source>
</evidence>
<keyword evidence="2" id="KW-0378">Hydrolase</keyword>
<evidence type="ECO:0000313" key="2">
    <source>
        <dbReference type="EMBL" id="MDA7424877.1"/>
    </source>
</evidence>
<dbReference type="Gene3D" id="3.40.50.880">
    <property type="match status" value="1"/>
</dbReference>
<keyword evidence="3" id="KW-1185">Reference proteome</keyword>
<dbReference type="SUPFAM" id="SSF52317">
    <property type="entry name" value="Class I glutamine amidotransferase-like"/>
    <property type="match status" value="1"/>
</dbReference>
<dbReference type="NCBIfam" id="NF003168">
    <property type="entry name" value="PRK04155.1"/>
    <property type="match status" value="1"/>
</dbReference>
<dbReference type="PANTHER" id="PTHR48094:SF20">
    <property type="entry name" value="PROTEIN_NUCLEIC ACID DEGLYCASE 1"/>
    <property type="match status" value="1"/>
</dbReference>
<name>A0ABT4XSJ6_9RHOB</name>
<dbReference type="EC" id="3.5.1.124" evidence="2"/>
<dbReference type="Proteomes" id="UP001210720">
    <property type="component" value="Unassembled WGS sequence"/>
</dbReference>
<sequence length="286" mass="30616">MGILRTLFRASPTPTSDGAFSPSPLAIKLGTSATTDYDGGAYTRPYTGSQNRVLMICTEERNMTMANGKKFSTGNHPVEMGLPMLHLMNAGFEIDVVTPTGAPVAIEDWAMPAEDAAVKQLYRDYADAFANPRSLADFVAKDMDGAVSYAAVYIPGGHGAMLGLPENADLGKVLHWANEQDLFTLALCHGPAALLAAKTQEGFLYDGYKMTVFPDSVDKQTPVIGYLPGPMPWWVCEKLTALGAQIINTKADASCHVDRRLITGASPKAANAFGRLAAETLLKNGR</sequence>
<dbReference type="InterPro" id="IPR029062">
    <property type="entry name" value="Class_I_gatase-like"/>
</dbReference>
<protein>
    <submittedName>
        <fullName evidence="2">Protein deglycase HchA</fullName>
        <ecNumber evidence="2">3.5.1.124</ecNumber>
    </submittedName>
</protein>
<reference evidence="2 3" key="1">
    <citation type="submission" date="2023-01" db="EMBL/GenBank/DDBJ databases">
        <title>Thalassococcus onchidii sp. nov., isolated from a marine invertebrate from the South China Sea.</title>
        <authorList>
            <person name="Xu S."/>
            <person name="Liu Z."/>
            <person name="Xu Y."/>
        </authorList>
    </citation>
    <scope>NUCLEOTIDE SEQUENCE [LARGE SCALE GENOMIC DNA]</scope>
    <source>
        <strain evidence="2 3">KCTC 32084</strain>
    </source>
</reference>
<dbReference type="RefSeq" id="WP_271432241.1">
    <property type="nucleotide sequence ID" value="NZ_JAQIOY010000003.1"/>
</dbReference>
<dbReference type="InterPro" id="IPR002818">
    <property type="entry name" value="DJ-1/PfpI"/>
</dbReference>
<dbReference type="GO" id="GO:0036524">
    <property type="term" value="F:protein deglycase activity"/>
    <property type="evidence" value="ECO:0007669"/>
    <property type="project" value="UniProtKB-EC"/>
</dbReference>
<organism evidence="2 3">
    <name type="scientific">Thalassococcus lentus</name>
    <dbReference type="NCBI Taxonomy" id="1210524"/>
    <lineage>
        <taxon>Bacteria</taxon>
        <taxon>Pseudomonadati</taxon>
        <taxon>Pseudomonadota</taxon>
        <taxon>Alphaproteobacteria</taxon>
        <taxon>Rhodobacterales</taxon>
        <taxon>Roseobacteraceae</taxon>
        <taxon>Thalassococcus</taxon>
    </lineage>
</organism>
<gene>
    <name evidence="2" type="primary">hchA</name>
    <name evidence="2" type="ORF">PFY00_09080</name>
</gene>
<dbReference type="InterPro" id="IPR050325">
    <property type="entry name" value="Prot/Nucl_acid_deglycase"/>
</dbReference>
<accession>A0ABT4XSJ6</accession>
<feature type="domain" description="DJ-1/PfpI" evidence="1">
    <location>
        <begin position="78"/>
        <end position="277"/>
    </location>
</feature>
<dbReference type="Pfam" id="PF01965">
    <property type="entry name" value="DJ-1_PfpI"/>
    <property type="match status" value="1"/>
</dbReference>
<dbReference type="EMBL" id="JAQIOY010000003">
    <property type="protein sequence ID" value="MDA7424877.1"/>
    <property type="molecule type" value="Genomic_DNA"/>
</dbReference>